<dbReference type="InterPro" id="IPR008964">
    <property type="entry name" value="Invasin/intimin_cell_adhesion"/>
</dbReference>
<feature type="transmembrane region" description="Helical" evidence="2">
    <location>
        <begin position="1506"/>
        <end position="1525"/>
    </location>
</feature>
<dbReference type="Pfam" id="PF22959">
    <property type="entry name" value="Ig_NUP210_15th"/>
    <property type="match status" value="1"/>
</dbReference>
<gene>
    <name evidence="11" type="ORF">g.22201</name>
</gene>
<keyword evidence="2" id="KW-1133">Transmembrane helix</keyword>
<dbReference type="InterPro" id="IPR055094">
    <property type="entry name" value="NUP210_Ig15"/>
</dbReference>
<dbReference type="Pfam" id="PF25354">
    <property type="entry name" value="Ig_NUP210_16th"/>
    <property type="match status" value="1"/>
</dbReference>
<evidence type="ECO:0008006" key="12">
    <source>
        <dbReference type="Google" id="ProtNLM"/>
    </source>
</evidence>
<feature type="region of interest" description="Disordered" evidence="1">
    <location>
        <begin position="1570"/>
        <end position="1593"/>
    </location>
</feature>
<dbReference type="InterPro" id="IPR056897">
    <property type="entry name" value="Ig_NUP210_4th"/>
</dbReference>
<dbReference type="InterPro" id="IPR055099">
    <property type="entry name" value="Ig_NUP210_7th"/>
</dbReference>
<dbReference type="Pfam" id="PF22957">
    <property type="entry name" value="NUP210_Ig"/>
    <property type="match status" value="1"/>
</dbReference>
<feature type="domain" description="NUP210 fourth Ig-like" evidence="8">
    <location>
        <begin position="43"/>
        <end position="116"/>
    </location>
</feature>
<evidence type="ECO:0000259" key="8">
    <source>
        <dbReference type="Pfam" id="PF24991"/>
    </source>
</evidence>
<dbReference type="Pfam" id="PF26182">
    <property type="entry name" value="Ig_NUP210_5th"/>
    <property type="match status" value="1"/>
</dbReference>
<dbReference type="PANTHER" id="PTHR23019">
    <property type="entry name" value="NUCLEAR PORE MEMBRANE GLYCOPROTEIN GP210-RELATED"/>
    <property type="match status" value="1"/>
</dbReference>
<dbReference type="Pfam" id="PF26183">
    <property type="entry name" value="Ig_NUP210_14th"/>
    <property type="match status" value="1"/>
</dbReference>
<dbReference type="GO" id="GO:0005643">
    <property type="term" value="C:nuclear pore"/>
    <property type="evidence" value="ECO:0007669"/>
    <property type="project" value="TreeGrafter"/>
</dbReference>
<dbReference type="Pfam" id="PF24902">
    <property type="entry name" value="Ig_NUP210_9th"/>
    <property type="match status" value="1"/>
</dbReference>
<evidence type="ECO:0000256" key="2">
    <source>
        <dbReference type="SAM" id="Phobius"/>
    </source>
</evidence>
<evidence type="ECO:0000259" key="4">
    <source>
        <dbReference type="Pfam" id="PF22959"/>
    </source>
</evidence>
<feature type="domain" description="NUP210 Ig-like" evidence="7">
    <location>
        <begin position="225"/>
        <end position="313"/>
    </location>
</feature>
<feature type="domain" description="NUP210 Ig-like" evidence="6">
    <location>
        <begin position="590"/>
        <end position="662"/>
    </location>
</feature>
<reference evidence="11" key="1">
    <citation type="submission" date="2015-11" db="EMBL/GenBank/DDBJ databases">
        <title>De novo transcriptome assembly of four potential Pierce s Disease insect vectors from Arizona vineyards.</title>
        <authorList>
            <person name="Tassone E.E."/>
        </authorList>
    </citation>
    <scope>NUCLEOTIDE SEQUENCE</scope>
</reference>
<dbReference type="Pfam" id="PF24935">
    <property type="entry name" value="Ig_NUP210_6th"/>
    <property type="match status" value="1"/>
</dbReference>
<dbReference type="PANTHER" id="PTHR23019:SF0">
    <property type="entry name" value="NUCLEAR PORE MEMBRANE GLYCOPROTEIN 210"/>
    <property type="match status" value="1"/>
</dbReference>
<accession>A0A1B6M9I2</accession>
<dbReference type="SUPFAM" id="SSF49373">
    <property type="entry name" value="Invasin/intimin cell-adhesion fragments"/>
    <property type="match status" value="1"/>
</dbReference>
<dbReference type="InterPro" id="IPR045197">
    <property type="entry name" value="NUP210-like"/>
</dbReference>
<evidence type="ECO:0000259" key="6">
    <source>
        <dbReference type="Pfam" id="PF24902"/>
    </source>
</evidence>
<feature type="domain" description="NUP210 Ig-like" evidence="4">
    <location>
        <begin position="1075"/>
        <end position="1176"/>
    </location>
</feature>
<evidence type="ECO:0000256" key="1">
    <source>
        <dbReference type="SAM" id="MobiDB-lite"/>
    </source>
</evidence>
<evidence type="ECO:0000313" key="11">
    <source>
        <dbReference type="EMBL" id="JAT32578.1"/>
    </source>
</evidence>
<dbReference type="Pfam" id="PF26181">
    <property type="entry name" value="Ig_NUP210_13th"/>
    <property type="match status" value="1"/>
</dbReference>
<feature type="domain" description="NUP210 Ig-like" evidence="10">
    <location>
        <begin position="858"/>
        <end position="969"/>
    </location>
</feature>
<feature type="non-terminal residue" evidence="11">
    <location>
        <position position="1"/>
    </location>
</feature>
<keyword evidence="2" id="KW-0472">Membrane</keyword>
<evidence type="ECO:0000259" key="7">
    <source>
        <dbReference type="Pfam" id="PF24935"/>
    </source>
</evidence>
<dbReference type="InterPro" id="IPR056898">
    <property type="entry name" value="Ig_NUP210_6th"/>
</dbReference>
<dbReference type="EMBL" id="GEBQ01007399">
    <property type="protein sequence ID" value="JAT32578.1"/>
    <property type="molecule type" value="Transcribed_RNA"/>
</dbReference>
<feature type="domain" description="NUP210 Ig-like" evidence="9">
    <location>
        <begin position="1180"/>
        <end position="1248"/>
    </location>
</feature>
<sequence>LGQSRVVLRDRHGEGAGPGVKLPAATVVVTQPAYLRLLLLPHNNWAITVDEPCSIQVQLFDRNNHRIHIGDAVSVRTVVSEEYFRVYTMTRNGTVIDGTTIKVGTAQVTATLESVRAIGGAEVKFKPVISAQEDMLIYPRLVVTPSHVIVPWDLSMVKYELQLTASGGDGSYSWRSNNISVVTVSQSGVIKCSDLGEASVFVSMPRNPAIKASSQIQVLPPSNIEILNHILEAPVQKPIILHIVLYADKEDENGNLKRVHFTHCQAIQFKVEMSNVNFFQDTTDHTKPVGKACATLAVIGKTLGTSKVKISYRVGSVLLEASTEVAAFSPLEVMHPEKKVTVLALGTSRHIVWKGGPRVWQGRPAEHTRSVTADSSEVKVEEVTSNSPSEFYVYSVMCKNLGEFNVVLTIKNTAENGNLKHTESSSSVKVVCAKPRFVSFSPEIPANSTCPYSSDTSRIVALSYEPIKVLVTITDKKGRVFDNATSLHLHWALSTKSLGYIQYEGVVILEDKKEYNYLIPLDHYQYIHPKNQTGTLIVEGTVVNYRLQLLSRLLIVPEHPVFGILNDRQEMIQPLITNSLTIVLVNASSVTPDRATVFNHPNNKVVLKVSQGSGFYKVYQSSLDIADVRYDESSKSVEVVPKTDGHLQLTLLDLCLFYKSPVVEIEVLKVGSILVDMVEKVQRGNTITATVWIYDSVDNALAVANSELLELRPHLDNDLVIIHRLPVDGSGGQVKFNITGVELGTTSITFTSGHGEREIHSQPQALQVFPPLRLIPQDITLAVGAVFQVTPTGGPQPDCAMEYVASDATVAKVTSTGLVETQRVGDMSVTGTAIGYLKSTGGKIVYSKDAVNIHVIPLEGVKIHSPLMKLKAGCKMPVWAVGVPDRLTPLVLGSIHPSLIFKWSTSVPDIVELQDVFHSTGVEVPDRDRLSMRVVALKPGRVAIHLNVTMKATRYGSVVDFSDHLDLEIFEELKVVKPQHYKASTLLVAPFTHMYLRTNKDSVSEVTYGVMGSPEGGWSVTQNTALTSNAAVVTISRAGLVMSHGAMGSATVLVNSVEEYGLRQTLPVNIEVKPVHYIMLNVETKLHLGPNKVISALPRGMDLDFVVTYHDNTGEVFAATRTDINMQQNRFDTVKVVRGEVNGTLLVKLVSYGPTVLKVWDKITPKVSEDYVKLRVDHLISPTKTEMTVGDVACFSMPLLDVTGQPGQWTSASPDVLLMESPTGVARALRPGRALVKYALSDTITTSTLVQVFPVQAIVFLSLNGRNLTNWGSFSVPLLLMSEHDSLDKSTNLLAHDNHCPSTPFAPPPQHLPFDCEIRFNSPMTPVDIHHVFHVQPSFSIKTGLYSCHFEALSSLSANTSVLTSNVTLRAISDNLVSEPLVIPFLPSVFLPSKDLLLTDKQTWAMLPIIGIPQVLSQVQVISCDESTMSVVEAKRPDSNTVQFEVTILSLTPTTRDDLPLHLHVYSPLTGQNITVPVHLNVRGGRLSAPCMVQPAVVWYTYVESLWGTASSVISVIVILLVCWYSNIFNWARGMYPPPPVYATNTPNTSPVYHNGSSEHRTFLYRQPFSDTEPVYGDPNLSPSPELTRRNRR</sequence>
<dbReference type="InterPro" id="IPR055095">
    <property type="entry name" value="NUP210_Ig_C"/>
</dbReference>
<evidence type="ECO:0000259" key="9">
    <source>
        <dbReference type="Pfam" id="PF25354"/>
    </source>
</evidence>
<keyword evidence="2" id="KW-0812">Transmembrane</keyword>
<protein>
    <recommendedName>
        <fullName evidence="12">BIG2 domain-containing protein</fullName>
    </recommendedName>
</protein>
<dbReference type="InterPro" id="IPR056899">
    <property type="entry name" value="Ig_NUP210_9th"/>
</dbReference>
<dbReference type="Pfam" id="PF22962">
    <property type="entry name" value="Ig_NUP210_7th"/>
    <property type="match status" value="1"/>
</dbReference>
<name>A0A1B6M9I2_9HEMI</name>
<feature type="domain" description="NUP210 C-terminal Ig-like" evidence="3">
    <location>
        <begin position="1311"/>
        <end position="1419"/>
    </location>
</feature>
<evidence type="ECO:0000259" key="5">
    <source>
        <dbReference type="Pfam" id="PF22962"/>
    </source>
</evidence>
<dbReference type="Gene3D" id="2.60.40.1080">
    <property type="match status" value="1"/>
</dbReference>
<dbReference type="InterPro" id="IPR058779">
    <property type="entry name" value="Ig_NUP210_13th"/>
</dbReference>
<evidence type="ECO:0000259" key="3">
    <source>
        <dbReference type="Pfam" id="PF22957"/>
    </source>
</evidence>
<organism evidence="11">
    <name type="scientific">Graphocephala atropunctata</name>
    <dbReference type="NCBI Taxonomy" id="36148"/>
    <lineage>
        <taxon>Eukaryota</taxon>
        <taxon>Metazoa</taxon>
        <taxon>Ecdysozoa</taxon>
        <taxon>Arthropoda</taxon>
        <taxon>Hexapoda</taxon>
        <taxon>Insecta</taxon>
        <taxon>Pterygota</taxon>
        <taxon>Neoptera</taxon>
        <taxon>Paraneoptera</taxon>
        <taxon>Hemiptera</taxon>
        <taxon>Auchenorrhyncha</taxon>
        <taxon>Membracoidea</taxon>
        <taxon>Cicadellidae</taxon>
        <taxon>Cicadellinae</taxon>
        <taxon>Cicadellini</taxon>
        <taxon>Graphocephala</taxon>
    </lineage>
</organism>
<dbReference type="Pfam" id="PF24991">
    <property type="entry name" value="Ig_NUP210_4th"/>
    <property type="match status" value="1"/>
</dbReference>
<feature type="domain" description="NUP210 Ig-like" evidence="5">
    <location>
        <begin position="335"/>
        <end position="433"/>
    </location>
</feature>
<proteinExistence type="predicted"/>
<evidence type="ECO:0000259" key="10">
    <source>
        <dbReference type="Pfam" id="PF26181"/>
    </source>
</evidence>
<dbReference type="InterPro" id="IPR057586">
    <property type="entry name" value="Ig_NUP210_16th"/>
</dbReference>